<reference evidence="2" key="2">
    <citation type="submission" date="2015-01" db="EMBL/GenBank/DDBJ databases">
        <title>Evolutionary Origins and Diversification of the Mycorrhizal Mutualists.</title>
        <authorList>
            <consortium name="DOE Joint Genome Institute"/>
            <consortium name="Mycorrhizal Genomics Consortium"/>
            <person name="Kohler A."/>
            <person name="Kuo A."/>
            <person name="Nagy L.G."/>
            <person name="Floudas D."/>
            <person name="Copeland A."/>
            <person name="Barry K.W."/>
            <person name="Cichocki N."/>
            <person name="Veneault-Fourrey C."/>
            <person name="LaButti K."/>
            <person name="Lindquist E.A."/>
            <person name="Lipzen A."/>
            <person name="Lundell T."/>
            <person name="Morin E."/>
            <person name="Murat C."/>
            <person name="Riley R."/>
            <person name="Ohm R."/>
            <person name="Sun H."/>
            <person name="Tunlid A."/>
            <person name="Henrissat B."/>
            <person name="Grigoriev I.V."/>
            <person name="Hibbett D.S."/>
            <person name="Martin F."/>
        </authorList>
    </citation>
    <scope>NUCLEOTIDE SEQUENCE [LARGE SCALE GENOMIC DNA]</scope>
    <source>
        <strain evidence="2">Foug A</strain>
    </source>
</reference>
<evidence type="ECO:0000313" key="1">
    <source>
        <dbReference type="EMBL" id="KIM62809.1"/>
    </source>
</evidence>
<evidence type="ECO:0000313" key="2">
    <source>
        <dbReference type="Proteomes" id="UP000053989"/>
    </source>
</evidence>
<organism evidence="1 2">
    <name type="scientific">Scleroderma citrinum Foug A</name>
    <dbReference type="NCBI Taxonomy" id="1036808"/>
    <lineage>
        <taxon>Eukaryota</taxon>
        <taxon>Fungi</taxon>
        <taxon>Dikarya</taxon>
        <taxon>Basidiomycota</taxon>
        <taxon>Agaricomycotina</taxon>
        <taxon>Agaricomycetes</taxon>
        <taxon>Agaricomycetidae</taxon>
        <taxon>Boletales</taxon>
        <taxon>Sclerodermatineae</taxon>
        <taxon>Sclerodermataceae</taxon>
        <taxon>Scleroderma</taxon>
    </lineage>
</organism>
<dbReference type="InParanoid" id="A0A0C3E2T3"/>
<name>A0A0C3E2T3_9AGAM</name>
<sequence>MFDATFDQFLFLLQDAQAWCFLYASRQMEECWPTRSSMYSKVTLLSTSCRNPTRHFYPFCTGSGSRGEMRAGALPYRLGL</sequence>
<protein>
    <submittedName>
        <fullName evidence="1">Uncharacterized protein</fullName>
    </submittedName>
</protein>
<dbReference type="HOGENOM" id="CLU_2591204_0_0_1"/>
<dbReference type="AlphaFoldDB" id="A0A0C3E2T3"/>
<reference evidence="1 2" key="1">
    <citation type="submission" date="2014-04" db="EMBL/GenBank/DDBJ databases">
        <authorList>
            <consortium name="DOE Joint Genome Institute"/>
            <person name="Kuo A."/>
            <person name="Kohler A."/>
            <person name="Nagy L.G."/>
            <person name="Floudas D."/>
            <person name="Copeland A."/>
            <person name="Barry K.W."/>
            <person name="Cichocki N."/>
            <person name="Veneault-Fourrey C."/>
            <person name="LaButti K."/>
            <person name="Lindquist E.A."/>
            <person name="Lipzen A."/>
            <person name="Lundell T."/>
            <person name="Morin E."/>
            <person name="Murat C."/>
            <person name="Sun H."/>
            <person name="Tunlid A."/>
            <person name="Henrissat B."/>
            <person name="Grigoriev I.V."/>
            <person name="Hibbett D.S."/>
            <person name="Martin F."/>
            <person name="Nordberg H.P."/>
            <person name="Cantor M.N."/>
            <person name="Hua S.X."/>
        </authorList>
    </citation>
    <scope>NUCLEOTIDE SEQUENCE [LARGE SCALE GENOMIC DNA]</scope>
    <source>
        <strain evidence="1 2">Foug A</strain>
    </source>
</reference>
<gene>
    <name evidence="1" type="ORF">SCLCIDRAFT_776469</name>
</gene>
<dbReference type="Proteomes" id="UP000053989">
    <property type="component" value="Unassembled WGS sequence"/>
</dbReference>
<keyword evidence="2" id="KW-1185">Reference proteome</keyword>
<dbReference type="EMBL" id="KN822039">
    <property type="protein sequence ID" value="KIM62809.1"/>
    <property type="molecule type" value="Genomic_DNA"/>
</dbReference>
<accession>A0A0C3E2T3</accession>
<proteinExistence type="predicted"/>